<dbReference type="GO" id="GO:0043138">
    <property type="term" value="F:3'-5' DNA helicase activity"/>
    <property type="evidence" value="ECO:0007669"/>
    <property type="project" value="UniProtKB-EC"/>
</dbReference>
<comment type="similarity">
    <text evidence="1 10">Belongs to the helicase family. RecQ subfamily.</text>
</comment>
<dbReference type="SMART" id="SM00487">
    <property type="entry name" value="DEXDc"/>
    <property type="match status" value="1"/>
</dbReference>
<dbReference type="PROSITE" id="PS00690">
    <property type="entry name" value="DEAH_ATP_HELICASE"/>
    <property type="match status" value="1"/>
</dbReference>
<dbReference type="Pfam" id="PF00270">
    <property type="entry name" value="DEAD"/>
    <property type="match status" value="1"/>
</dbReference>
<keyword evidence="5 10" id="KW-0067">ATP-binding</keyword>
<dbReference type="GO" id="GO:0009378">
    <property type="term" value="F:four-way junction helicase activity"/>
    <property type="evidence" value="ECO:0007669"/>
    <property type="project" value="TreeGrafter"/>
</dbReference>
<dbReference type="EC" id="5.6.2.4" evidence="10"/>
<dbReference type="InterPro" id="IPR032284">
    <property type="entry name" value="RecQ_Zn-bd"/>
</dbReference>
<dbReference type="GO" id="GO:0005524">
    <property type="term" value="F:ATP binding"/>
    <property type="evidence" value="ECO:0007669"/>
    <property type="project" value="UniProtKB-KW"/>
</dbReference>
<dbReference type="InterPro" id="IPR027417">
    <property type="entry name" value="P-loop_NTPase"/>
</dbReference>
<dbReference type="PROSITE" id="PS51194">
    <property type="entry name" value="HELICASE_CTER"/>
    <property type="match status" value="1"/>
</dbReference>
<comment type="subcellular location">
    <subcellularLocation>
        <location evidence="10">Nucleus</location>
    </subcellularLocation>
</comment>
<keyword evidence="7 10" id="KW-0539">Nucleus</keyword>
<dbReference type="GO" id="GO:0016787">
    <property type="term" value="F:hydrolase activity"/>
    <property type="evidence" value="ECO:0007669"/>
    <property type="project" value="UniProtKB-KW"/>
</dbReference>
<dbReference type="GO" id="GO:0000724">
    <property type="term" value="P:double-strand break repair via homologous recombination"/>
    <property type="evidence" value="ECO:0007669"/>
    <property type="project" value="TreeGrafter"/>
</dbReference>
<sequence>MGAAGATTRFNLALESRPIRASVVEQWRRVCLEGKKSHSAGHRIVVGGVGKMGDQRSQKRPPRCQDQVQVLPRQFYLSLLATTHKQIGSQDVFVSMPTGSGKSLCYQLPAVLHKDKVAVVFSPLLALMKASRAYLCYFISIIADQIDHLQKLKITANTINSKMTSKERGTVLRDLRCKTPDTRLLYVTPEQANTDTFKILLSELHKHGKLSYIVVDEAHCVSQWGHDFRPHYLKLGQLRTQYPDIPWMALTATASATVTKDIVAQLRLKKPLASFKTPCFRPNLFYDVVFKDTMEDPEKDLVDFALSCFDENAPTDKQSMKACGIVYCRTREATEDVANSLTRAGLLTAAYHAGLKDGERVRIQEEWMNGKYPVISATVSFGMGVDKGSVRLVAHWGVPQSVAGYYQESGRAGRDGCPAFCRIYYSRQERNAVDFLLKKEIGAAKTEGKREQATAAYRSYESMVRYCEEAKCRHRVFAEYFGDEQPTCGKQCDVCRNRAGVEESISRWYETVNRRTTFQLTEDGADLYGGGRKGIENFTMVLSRAMLSLIQTHCFTEISGARNYYSSLVASLVLTDSSQLTSGSQHLGIYLNVDCLK</sequence>
<comment type="catalytic activity">
    <reaction evidence="9 10">
        <text>ATP + H2O = ADP + phosphate + H(+)</text>
        <dbReference type="Rhea" id="RHEA:13065"/>
        <dbReference type="ChEBI" id="CHEBI:15377"/>
        <dbReference type="ChEBI" id="CHEBI:15378"/>
        <dbReference type="ChEBI" id="CHEBI:30616"/>
        <dbReference type="ChEBI" id="CHEBI:43474"/>
        <dbReference type="ChEBI" id="CHEBI:456216"/>
    </reaction>
</comment>
<name>A0A7R9JHL8_TIMCA</name>
<evidence type="ECO:0000259" key="12">
    <source>
        <dbReference type="PROSITE" id="PS51194"/>
    </source>
</evidence>
<dbReference type="InterPro" id="IPR011545">
    <property type="entry name" value="DEAD/DEAH_box_helicase_dom"/>
</dbReference>
<keyword evidence="3 10" id="KW-0378">Hydrolase</keyword>
<dbReference type="GO" id="GO:0005634">
    <property type="term" value="C:nucleus"/>
    <property type="evidence" value="ECO:0007669"/>
    <property type="project" value="UniProtKB-SubCell"/>
</dbReference>
<evidence type="ECO:0000256" key="2">
    <source>
        <dbReference type="ARBA" id="ARBA00022741"/>
    </source>
</evidence>
<dbReference type="GO" id="GO:0005737">
    <property type="term" value="C:cytoplasm"/>
    <property type="evidence" value="ECO:0007669"/>
    <property type="project" value="TreeGrafter"/>
</dbReference>
<dbReference type="SUPFAM" id="SSF52540">
    <property type="entry name" value="P-loop containing nucleoside triphosphate hydrolases"/>
    <property type="match status" value="1"/>
</dbReference>
<dbReference type="InterPro" id="IPR014001">
    <property type="entry name" value="Helicase_ATP-bd"/>
</dbReference>
<dbReference type="PANTHER" id="PTHR13710:SF152">
    <property type="entry name" value="ATP-DEPENDENT DNA HELICASE Q5"/>
    <property type="match status" value="1"/>
</dbReference>
<comment type="catalytic activity">
    <reaction evidence="8 10">
        <text>Couples ATP hydrolysis with the unwinding of duplex DNA by translocating in the 3'-5' direction.</text>
        <dbReference type="EC" id="5.6.2.4"/>
    </reaction>
</comment>
<dbReference type="SMART" id="SM00490">
    <property type="entry name" value="HELICc"/>
    <property type="match status" value="1"/>
</dbReference>
<dbReference type="InterPro" id="IPR004589">
    <property type="entry name" value="DNA_helicase_ATP-dep_RecQ"/>
</dbReference>
<dbReference type="InterPro" id="IPR002464">
    <property type="entry name" value="DNA/RNA_helicase_DEAH_CS"/>
</dbReference>
<dbReference type="Pfam" id="PF00271">
    <property type="entry name" value="Helicase_C"/>
    <property type="match status" value="1"/>
</dbReference>
<feature type="domain" description="Helicase C-terminal" evidence="12">
    <location>
        <begin position="315"/>
        <end position="457"/>
    </location>
</feature>
<evidence type="ECO:0000256" key="10">
    <source>
        <dbReference type="RuleBase" id="RU364117"/>
    </source>
</evidence>
<keyword evidence="2 10" id="KW-0547">Nucleotide-binding</keyword>
<protein>
    <recommendedName>
        <fullName evidence="10">ATP-dependent DNA helicase</fullName>
        <ecNumber evidence="10">5.6.2.4</ecNumber>
    </recommendedName>
</protein>
<dbReference type="EMBL" id="OE188182">
    <property type="protein sequence ID" value="CAD7578632.1"/>
    <property type="molecule type" value="Genomic_DNA"/>
</dbReference>
<evidence type="ECO:0000256" key="1">
    <source>
        <dbReference type="ARBA" id="ARBA00005446"/>
    </source>
</evidence>
<evidence type="ECO:0000256" key="7">
    <source>
        <dbReference type="ARBA" id="ARBA00023242"/>
    </source>
</evidence>
<proteinExistence type="inferred from homology"/>
<feature type="domain" description="Helicase ATP-binding" evidence="11">
    <location>
        <begin position="83"/>
        <end position="272"/>
    </location>
</feature>
<evidence type="ECO:0000256" key="3">
    <source>
        <dbReference type="ARBA" id="ARBA00022801"/>
    </source>
</evidence>
<evidence type="ECO:0000256" key="8">
    <source>
        <dbReference type="ARBA" id="ARBA00034617"/>
    </source>
</evidence>
<dbReference type="GO" id="GO:0003677">
    <property type="term" value="F:DNA binding"/>
    <property type="evidence" value="ECO:0007669"/>
    <property type="project" value="UniProtKB-KW"/>
</dbReference>
<dbReference type="GO" id="GO:0005694">
    <property type="term" value="C:chromosome"/>
    <property type="evidence" value="ECO:0007669"/>
    <property type="project" value="TreeGrafter"/>
</dbReference>
<dbReference type="NCBIfam" id="TIGR00614">
    <property type="entry name" value="recQ_fam"/>
    <property type="match status" value="1"/>
</dbReference>
<dbReference type="CDD" id="cd18794">
    <property type="entry name" value="SF2_C_RecQ"/>
    <property type="match status" value="1"/>
</dbReference>
<keyword evidence="4 10" id="KW-0347">Helicase</keyword>
<reference evidence="13" key="1">
    <citation type="submission" date="2020-11" db="EMBL/GenBank/DDBJ databases">
        <authorList>
            <person name="Tran Van P."/>
        </authorList>
    </citation>
    <scope>NUCLEOTIDE SEQUENCE</scope>
</reference>
<dbReference type="InterPro" id="IPR001650">
    <property type="entry name" value="Helicase_C-like"/>
</dbReference>
<dbReference type="FunFam" id="3.40.50.300:FF:000614">
    <property type="entry name" value="ATP-dependent DNA helicase"/>
    <property type="match status" value="1"/>
</dbReference>
<dbReference type="PROSITE" id="PS51192">
    <property type="entry name" value="HELICASE_ATP_BIND_1"/>
    <property type="match status" value="1"/>
</dbReference>
<accession>A0A7R9JHL8</accession>
<evidence type="ECO:0000256" key="6">
    <source>
        <dbReference type="ARBA" id="ARBA00023125"/>
    </source>
</evidence>
<keyword evidence="6" id="KW-0238">DNA-binding</keyword>
<evidence type="ECO:0000256" key="4">
    <source>
        <dbReference type="ARBA" id="ARBA00022806"/>
    </source>
</evidence>
<gene>
    <name evidence="13" type="ORF">TCMB3V08_LOCUS11169</name>
</gene>
<organism evidence="13">
    <name type="scientific">Timema californicum</name>
    <name type="common">California timema</name>
    <name type="synonym">Walking stick</name>
    <dbReference type="NCBI Taxonomy" id="61474"/>
    <lineage>
        <taxon>Eukaryota</taxon>
        <taxon>Metazoa</taxon>
        <taxon>Ecdysozoa</taxon>
        <taxon>Arthropoda</taxon>
        <taxon>Hexapoda</taxon>
        <taxon>Insecta</taxon>
        <taxon>Pterygota</taxon>
        <taxon>Neoptera</taxon>
        <taxon>Polyneoptera</taxon>
        <taxon>Phasmatodea</taxon>
        <taxon>Timematodea</taxon>
        <taxon>Timematoidea</taxon>
        <taxon>Timematidae</taxon>
        <taxon>Timema</taxon>
    </lineage>
</organism>
<evidence type="ECO:0000256" key="5">
    <source>
        <dbReference type="ARBA" id="ARBA00022840"/>
    </source>
</evidence>
<dbReference type="AlphaFoldDB" id="A0A7R9JHL8"/>
<evidence type="ECO:0000313" key="13">
    <source>
        <dbReference type="EMBL" id="CAD7578632.1"/>
    </source>
</evidence>
<evidence type="ECO:0000256" key="9">
    <source>
        <dbReference type="ARBA" id="ARBA00049360"/>
    </source>
</evidence>
<dbReference type="PANTHER" id="PTHR13710">
    <property type="entry name" value="DNA HELICASE RECQ FAMILY MEMBER"/>
    <property type="match status" value="1"/>
</dbReference>
<dbReference type="Gene3D" id="3.40.50.300">
    <property type="entry name" value="P-loop containing nucleotide triphosphate hydrolases"/>
    <property type="match status" value="2"/>
</dbReference>
<dbReference type="Pfam" id="PF16124">
    <property type="entry name" value="RecQ_Zn_bind"/>
    <property type="match status" value="1"/>
</dbReference>
<evidence type="ECO:0000259" key="11">
    <source>
        <dbReference type="PROSITE" id="PS51192"/>
    </source>
</evidence>